<dbReference type="AlphaFoldDB" id="A0A6N6VWY2"/>
<organism evidence="1 2">
    <name type="scientific">Silvanigrella paludirubra</name>
    <dbReference type="NCBI Taxonomy" id="2499159"/>
    <lineage>
        <taxon>Bacteria</taxon>
        <taxon>Pseudomonadati</taxon>
        <taxon>Bdellovibrionota</taxon>
        <taxon>Oligoflexia</taxon>
        <taxon>Silvanigrellales</taxon>
        <taxon>Silvanigrellaceae</taxon>
        <taxon>Silvanigrella</taxon>
    </lineage>
</organism>
<dbReference type="Proteomes" id="UP000437748">
    <property type="component" value="Unassembled WGS sequence"/>
</dbReference>
<gene>
    <name evidence="1" type="ORF">GCL60_00920</name>
</gene>
<accession>A0A6N6VWY2</accession>
<reference evidence="1 2" key="1">
    <citation type="submission" date="2019-10" db="EMBL/GenBank/DDBJ databases">
        <title>New species of Slilvanegrellaceae.</title>
        <authorList>
            <person name="Pitt A."/>
            <person name="Hahn M.W."/>
        </authorList>
    </citation>
    <scope>NUCLEOTIDE SEQUENCE [LARGE SCALE GENOMIC DNA]</scope>
    <source>
        <strain evidence="1 2">SP-Ram-0.45-NSY-1</strain>
    </source>
</reference>
<protein>
    <submittedName>
        <fullName evidence="1">Uncharacterized protein</fullName>
    </submittedName>
</protein>
<keyword evidence="2" id="KW-1185">Reference proteome</keyword>
<comment type="caution">
    <text evidence="1">The sequence shown here is derived from an EMBL/GenBank/DDBJ whole genome shotgun (WGS) entry which is preliminary data.</text>
</comment>
<name>A0A6N6VWY2_9BACT</name>
<proteinExistence type="predicted"/>
<evidence type="ECO:0000313" key="2">
    <source>
        <dbReference type="Proteomes" id="UP000437748"/>
    </source>
</evidence>
<sequence length="331" mass="35922">MNLKKISVLGSILVTGFISESSFACSSCGSSATAPLVLNPNENLKMYLGISQNFGYMNYGGYGASATTRTANKMLTSRKTLTLAVGYRTSENSFVTLTGSVIQNEGPADSMNYANGTKTKYLLGDPILSGRYNLVNMGMDNIYRPQIQLMAGYKPGLAKNMVDRDGGAVDTVGNGFHQTNGGIDFWWGMPMIQFGASQLITYSFNRTPGNDFGGGINQVKRTRDLQYTTVLTVGHAFTDYKFSVQAGMILDYIGEETIYLENSAGNQTSKTISPAQSNSAFFLAKFNVTDLDTLRFTYTIGGAYDGNLGPYTNSNQTTSNSALVAYERTFF</sequence>
<dbReference type="EMBL" id="WFLM01000001">
    <property type="protein sequence ID" value="KAB8040509.1"/>
    <property type="molecule type" value="Genomic_DNA"/>
</dbReference>
<evidence type="ECO:0000313" key="1">
    <source>
        <dbReference type="EMBL" id="KAB8040509.1"/>
    </source>
</evidence>
<dbReference type="OrthoDB" id="5291805at2"/>
<dbReference type="RefSeq" id="WP_153418025.1">
    <property type="nucleotide sequence ID" value="NZ_WFLM01000001.1"/>
</dbReference>